<dbReference type="InterPro" id="IPR000415">
    <property type="entry name" value="Nitroreductase-like"/>
</dbReference>
<dbReference type="STRING" id="1121097.GCA_000428125_02978"/>
<evidence type="ECO:0000313" key="1">
    <source>
        <dbReference type="EMBL" id="GAK37715.1"/>
    </source>
</evidence>
<dbReference type="PANTHER" id="PTHR23026:SF123">
    <property type="entry name" value="NAD(P)H NITROREDUCTASE RV3131-RELATED"/>
    <property type="match status" value="1"/>
</dbReference>
<dbReference type="GO" id="GO:0016491">
    <property type="term" value="F:oxidoreductase activity"/>
    <property type="evidence" value="ECO:0007669"/>
    <property type="project" value="InterPro"/>
</dbReference>
<dbReference type="AlphaFoldDB" id="A0A069D5U8"/>
<dbReference type="Gene3D" id="3.40.109.10">
    <property type="entry name" value="NADH Oxidase"/>
    <property type="match status" value="1"/>
</dbReference>
<sequence>MATIIPVTTDAQAQNTVFKELISYAIKAPSGHNTQPWLFRIQPNEIEILPDFGQSLPIIDPMNRELYISLGCAAENLCIAAQEKGYLPQLSVEKKDEKTYSIHIALQSASPQSHPLFASISKRQTNRSVYTCRKISRDTVSIIKNMPVESGVRFYMYIKGEDDYKRLTNYICLGNDVQMSDGAFKKELLDWIRFNSKHAEKTNNGLTNAAMGVPGVPSLIARPIVNSFLKPKTQNKSDLKKIESSSHLVLFTVKENTVEEWISLGRTLERFLLETTRLGICNAYMNQPCEVPELMETIREKLLQTNEHPMLIVRLGYASPMPYSPRKGVEDVLIP</sequence>
<dbReference type="EMBL" id="BAJS01000027">
    <property type="protein sequence ID" value="GAK37715.1"/>
    <property type="molecule type" value="Genomic_DNA"/>
</dbReference>
<dbReference type="RefSeq" id="WP_081698308.1">
    <property type="nucleotide sequence ID" value="NZ_ATZI01000022.1"/>
</dbReference>
<dbReference type="Gene3D" id="3.40.109.30">
    <property type="entry name" value="putative nitroreductase (tm1586), domain 2"/>
    <property type="match status" value="1"/>
</dbReference>
<name>A0A069D5U8_9BACE</name>
<dbReference type="NCBIfam" id="NF047509">
    <property type="entry name" value="Rv3131_FMN_oxido"/>
    <property type="match status" value="1"/>
</dbReference>
<proteinExistence type="predicted"/>
<gene>
    <name evidence="1" type="ORF">JCM15093_2986</name>
</gene>
<comment type="caution">
    <text evidence="1">The sequence shown here is derived from an EMBL/GenBank/DDBJ whole genome shotgun (WGS) entry which is preliminary data.</text>
</comment>
<accession>A0A069D5U8</accession>
<protein>
    <recommendedName>
        <fullName evidence="3">Nitroreductase</fullName>
    </recommendedName>
</protein>
<keyword evidence="2" id="KW-1185">Reference proteome</keyword>
<reference evidence="1 2" key="1">
    <citation type="journal article" date="2015" name="Microbes Environ.">
        <title>Distribution and evolution of nitrogen fixation genes in the phylum bacteroidetes.</title>
        <authorList>
            <person name="Inoue J."/>
            <person name="Oshima K."/>
            <person name="Suda W."/>
            <person name="Sakamoto M."/>
            <person name="Iino T."/>
            <person name="Noda S."/>
            <person name="Hongoh Y."/>
            <person name="Hattori M."/>
            <person name="Ohkuma M."/>
        </authorList>
    </citation>
    <scope>NUCLEOTIDE SEQUENCE [LARGE SCALE GENOMIC DNA]</scope>
    <source>
        <strain evidence="1 2">JCM 15093</strain>
    </source>
</reference>
<dbReference type="Proteomes" id="UP000027601">
    <property type="component" value="Unassembled WGS sequence"/>
</dbReference>
<dbReference type="eggNOG" id="COG0778">
    <property type="taxonomic scope" value="Bacteria"/>
</dbReference>
<dbReference type="OrthoDB" id="5149792at2"/>
<dbReference type="SUPFAM" id="SSF55469">
    <property type="entry name" value="FMN-dependent nitroreductase-like"/>
    <property type="match status" value="2"/>
</dbReference>
<evidence type="ECO:0000313" key="2">
    <source>
        <dbReference type="Proteomes" id="UP000027601"/>
    </source>
</evidence>
<organism evidence="1 2">
    <name type="scientific">Bacteroides graminisolvens DSM 19988 = JCM 15093</name>
    <dbReference type="NCBI Taxonomy" id="1121097"/>
    <lineage>
        <taxon>Bacteria</taxon>
        <taxon>Pseudomonadati</taxon>
        <taxon>Bacteroidota</taxon>
        <taxon>Bacteroidia</taxon>
        <taxon>Bacteroidales</taxon>
        <taxon>Bacteroidaceae</taxon>
        <taxon>Bacteroides</taxon>
    </lineage>
</organism>
<evidence type="ECO:0008006" key="3">
    <source>
        <dbReference type="Google" id="ProtNLM"/>
    </source>
</evidence>
<dbReference type="PANTHER" id="PTHR23026">
    <property type="entry name" value="NADPH NITROREDUCTASE"/>
    <property type="match status" value="1"/>
</dbReference>
<dbReference type="InterPro" id="IPR050627">
    <property type="entry name" value="Nitroreductase/BluB"/>
</dbReference>